<organism evidence="2 3">
    <name type="scientific">Lysinimonas soli</name>
    <dbReference type="NCBI Taxonomy" id="1074233"/>
    <lineage>
        <taxon>Bacteria</taxon>
        <taxon>Bacillati</taxon>
        <taxon>Actinomycetota</taxon>
        <taxon>Actinomycetes</taxon>
        <taxon>Micrococcales</taxon>
        <taxon>Microbacteriaceae</taxon>
        <taxon>Lysinimonas</taxon>
    </lineage>
</organism>
<sequence>MAAKDRGDKSADDADALIEHLSPRVEPPPMSRPMMAPPYAYPIPFGEPPKEHVELVEGEIPWELREGD</sequence>
<comment type="caution">
    <text evidence="2">The sequence shown here is derived from an EMBL/GenBank/DDBJ whole genome shotgun (WGS) entry which is preliminary data.</text>
</comment>
<evidence type="ECO:0000256" key="1">
    <source>
        <dbReference type="SAM" id="MobiDB-lite"/>
    </source>
</evidence>
<dbReference type="Proteomes" id="UP001596039">
    <property type="component" value="Unassembled WGS sequence"/>
</dbReference>
<dbReference type="EMBL" id="JBHSMG010000006">
    <property type="protein sequence ID" value="MFC5503539.1"/>
    <property type="molecule type" value="Genomic_DNA"/>
</dbReference>
<gene>
    <name evidence="2" type="ORF">ACFPJ4_14925</name>
</gene>
<reference evidence="3" key="1">
    <citation type="journal article" date="2019" name="Int. J. Syst. Evol. Microbiol.">
        <title>The Global Catalogue of Microorganisms (GCM) 10K type strain sequencing project: providing services to taxonomists for standard genome sequencing and annotation.</title>
        <authorList>
            <consortium name="The Broad Institute Genomics Platform"/>
            <consortium name="The Broad Institute Genome Sequencing Center for Infectious Disease"/>
            <person name="Wu L."/>
            <person name="Ma J."/>
        </authorList>
    </citation>
    <scope>NUCLEOTIDE SEQUENCE [LARGE SCALE GENOMIC DNA]</scope>
    <source>
        <strain evidence="3">CGMCC 4.6997</strain>
    </source>
</reference>
<proteinExistence type="predicted"/>
<evidence type="ECO:0000313" key="2">
    <source>
        <dbReference type="EMBL" id="MFC5503539.1"/>
    </source>
</evidence>
<protein>
    <submittedName>
        <fullName evidence="2">Uncharacterized protein</fullName>
    </submittedName>
</protein>
<name>A0ABW0NVG6_9MICO</name>
<accession>A0ABW0NVG6</accession>
<feature type="compositionally biased region" description="Basic and acidic residues" evidence="1">
    <location>
        <begin position="1"/>
        <end position="23"/>
    </location>
</feature>
<feature type="region of interest" description="Disordered" evidence="1">
    <location>
        <begin position="1"/>
        <end position="33"/>
    </location>
</feature>
<evidence type="ECO:0000313" key="3">
    <source>
        <dbReference type="Proteomes" id="UP001596039"/>
    </source>
</evidence>
<dbReference type="RefSeq" id="WP_386741264.1">
    <property type="nucleotide sequence ID" value="NZ_JBHSMG010000006.1"/>
</dbReference>
<keyword evidence="3" id="KW-1185">Reference proteome</keyword>